<dbReference type="PANTHER" id="PTHR46481">
    <property type="entry name" value="ZINC FINGER BED DOMAIN-CONTAINING PROTEIN 4"/>
    <property type="match status" value="1"/>
</dbReference>
<organism evidence="10 11">
    <name type="scientific">Quillaja saponaria</name>
    <name type="common">Soap bark tree</name>
    <dbReference type="NCBI Taxonomy" id="32244"/>
    <lineage>
        <taxon>Eukaryota</taxon>
        <taxon>Viridiplantae</taxon>
        <taxon>Streptophyta</taxon>
        <taxon>Embryophyta</taxon>
        <taxon>Tracheophyta</taxon>
        <taxon>Spermatophyta</taxon>
        <taxon>Magnoliopsida</taxon>
        <taxon>eudicotyledons</taxon>
        <taxon>Gunneridae</taxon>
        <taxon>Pentapetalae</taxon>
        <taxon>rosids</taxon>
        <taxon>fabids</taxon>
        <taxon>Fabales</taxon>
        <taxon>Quillajaceae</taxon>
        <taxon>Quillaja</taxon>
    </lineage>
</organism>
<dbReference type="InterPro" id="IPR008906">
    <property type="entry name" value="HATC_C_dom"/>
</dbReference>
<dbReference type="PANTHER" id="PTHR46481:SF10">
    <property type="entry name" value="ZINC FINGER BED DOMAIN-CONTAINING PROTEIN 39"/>
    <property type="match status" value="1"/>
</dbReference>
<dbReference type="KEGG" id="qsa:O6P43_001203"/>
<evidence type="ECO:0000259" key="9">
    <source>
        <dbReference type="Pfam" id="PF14372"/>
    </source>
</evidence>
<evidence type="ECO:0000313" key="10">
    <source>
        <dbReference type="EMBL" id="KAJ7982028.1"/>
    </source>
</evidence>
<evidence type="ECO:0000313" key="11">
    <source>
        <dbReference type="Proteomes" id="UP001163823"/>
    </source>
</evidence>
<evidence type="ECO:0000256" key="4">
    <source>
        <dbReference type="ARBA" id="ARBA00022833"/>
    </source>
</evidence>
<dbReference type="InterPro" id="IPR012337">
    <property type="entry name" value="RNaseH-like_sf"/>
</dbReference>
<dbReference type="Pfam" id="PF14372">
    <property type="entry name" value="hAT-like_RNase-H"/>
    <property type="match status" value="1"/>
</dbReference>
<reference evidence="10 11" key="1">
    <citation type="journal article" date="2023" name="Science">
        <title>Elucidation of the pathway for biosynthesis of saponin adjuvants from the soapbark tree.</title>
        <authorList>
            <person name="Reed J."/>
            <person name="Orme A."/>
            <person name="El-Demerdash A."/>
            <person name="Owen C."/>
            <person name="Martin L.B.B."/>
            <person name="Misra R.C."/>
            <person name="Kikuchi S."/>
            <person name="Rejzek M."/>
            <person name="Martin A.C."/>
            <person name="Harkess A."/>
            <person name="Leebens-Mack J."/>
            <person name="Louveau T."/>
            <person name="Stephenson M.J."/>
            <person name="Osbourn A."/>
        </authorList>
    </citation>
    <scope>NUCLEOTIDE SEQUENCE [LARGE SCALE GENOMIC DNA]</scope>
    <source>
        <strain evidence="10">S10</strain>
    </source>
</reference>
<keyword evidence="3" id="KW-0863">Zinc-finger</keyword>
<keyword evidence="11" id="KW-1185">Reference proteome</keyword>
<keyword evidence="4" id="KW-0862">Zinc</keyword>
<feature type="compositionally biased region" description="Acidic residues" evidence="7">
    <location>
        <begin position="34"/>
        <end position="46"/>
    </location>
</feature>
<feature type="region of interest" description="Disordered" evidence="7">
    <location>
        <begin position="1"/>
        <end position="53"/>
    </location>
</feature>
<dbReference type="Proteomes" id="UP001163823">
    <property type="component" value="Chromosome 1"/>
</dbReference>
<accession>A0AAD7VNI2</accession>
<name>A0AAD7VNI2_QUISA</name>
<sequence length="501" mass="56395">MASPLLSSAPSCSSCATLPNEETDDDLTYTTTTDESDEAEDTDDEKDAAIHKQKRQKNKKLKSLLKDVSKINLTTDIWKSDNQNIEFMVITGHFIDSNWKLQKRILGVLPIPPCPSCRIDMSGAMYKCLTDWEIENEIFTVSVENSTDNDRCLRILRENSSTNKKLIIGGNLFHIQCCASMLNSLVQKGLGEIEGIVDNLEIGARKLIFDCPTRWNSTLDMLSTALKFKVAFSRFKERDSHPSYENLPQPEEWEQVDEVCELLELFRVATNMISSSNYPTSNLYLPEICRVKEVLNLVSENGNDFIRAIGKKMREKFDAYWDESNLLMAVASVLDPRCKLLGVEWCLSKIYPEAETARQVEKVWENINDIYGEYFTMKAMHDEKASFGVAVSFGGSTCSTSQSSLISGWTSLMSYMKQTVHMDKLELDTYLKADILPIPLCTVAAESMFSAGSRVVGPYLASLAPETAQALICGGDWLRNLLGVKKKRHVEDLEEMDLPIP</sequence>
<evidence type="ECO:0000256" key="7">
    <source>
        <dbReference type="SAM" id="MobiDB-lite"/>
    </source>
</evidence>
<proteinExistence type="predicted"/>
<comment type="caution">
    <text evidence="10">The sequence shown here is derived from an EMBL/GenBank/DDBJ whole genome shotgun (WGS) entry which is preliminary data.</text>
</comment>
<dbReference type="AlphaFoldDB" id="A0AAD7VNI2"/>
<dbReference type="GO" id="GO:0046983">
    <property type="term" value="F:protein dimerization activity"/>
    <property type="evidence" value="ECO:0007669"/>
    <property type="project" value="InterPro"/>
</dbReference>
<keyword evidence="5" id="KW-0238">DNA-binding</keyword>
<feature type="domain" description="HAT C-terminal dimerisation" evidence="8">
    <location>
        <begin position="433"/>
        <end position="478"/>
    </location>
</feature>
<dbReference type="InterPro" id="IPR025525">
    <property type="entry name" value="hAT-like_transposase_RNase-H"/>
</dbReference>
<evidence type="ECO:0000256" key="3">
    <source>
        <dbReference type="ARBA" id="ARBA00022771"/>
    </source>
</evidence>
<evidence type="ECO:0000256" key="6">
    <source>
        <dbReference type="ARBA" id="ARBA00023242"/>
    </source>
</evidence>
<dbReference type="GO" id="GO:0005634">
    <property type="term" value="C:nucleus"/>
    <property type="evidence" value="ECO:0007669"/>
    <property type="project" value="UniProtKB-SubCell"/>
</dbReference>
<dbReference type="InterPro" id="IPR052035">
    <property type="entry name" value="ZnF_BED_domain_contain"/>
</dbReference>
<evidence type="ECO:0000259" key="8">
    <source>
        <dbReference type="Pfam" id="PF05699"/>
    </source>
</evidence>
<dbReference type="Pfam" id="PF05699">
    <property type="entry name" value="Dimer_Tnp_hAT"/>
    <property type="match status" value="1"/>
</dbReference>
<dbReference type="GO" id="GO:0003677">
    <property type="term" value="F:DNA binding"/>
    <property type="evidence" value="ECO:0007669"/>
    <property type="project" value="UniProtKB-KW"/>
</dbReference>
<comment type="subcellular location">
    <subcellularLocation>
        <location evidence="1">Nucleus</location>
    </subcellularLocation>
</comment>
<evidence type="ECO:0000256" key="2">
    <source>
        <dbReference type="ARBA" id="ARBA00022723"/>
    </source>
</evidence>
<keyword evidence="6" id="KW-0539">Nucleus</keyword>
<evidence type="ECO:0000256" key="5">
    <source>
        <dbReference type="ARBA" id="ARBA00023125"/>
    </source>
</evidence>
<keyword evidence="2" id="KW-0479">Metal-binding</keyword>
<dbReference type="EMBL" id="JARAOO010000001">
    <property type="protein sequence ID" value="KAJ7982028.1"/>
    <property type="molecule type" value="Genomic_DNA"/>
</dbReference>
<protein>
    <submittedName>
        <fullName evidence="10">Zinc finger BED domain-containing protein RICESLEEPER 2-like</fullName>
    </submittedName>
</protein>
<gene>
    <name evidence="10" type="ORF">O6P43_001203</name>
</gene>
<feature type="domain" description="hAT-like transposase RNase-H fold" evidence="9">
    <location>
        <begin position="274"/>
        <end position="374"/>
    </location>
</feature>
<dbReference type="GO" id="GO:0008270">
    <property type="term" value="F:zinc ion binding"/>
    <property type="evidence" value="ECO:0007669"/>
    <property type="project" value="UniProtKB-KW"/>
</dbReference>
<dbReference type="SUPFAM" id="SSF53098">
    <property type="entry name" value="Ribonuclease H-like"/>
    <property type="match status" value="1"/>
</dbReference>
<feature type="compositionally biased region" description="Low complexity" evidence="7">
    <location>
        <begin position="1"/>
        <end position="15"/>
    </location>
</feature>
<evidence type="ECO:0000256" key="1">
    <source>
        <dbReference type="ARBA" id="ARBA00004123"/>
    </source>
</evidence>